<dbReference type="KEGG" id="oxy:HCG48_03160"/>
<keyword evidence="2" id="KW-1185">Reference proteome</keyword>
<name>A0A6H1TVC4_9CYAN</name>
<protein>
    <recommendedName>
        <fullName evidence="3">Lipoprotein</fullName>
    </recommendedName>
</protein>
<sequence>MKRFLIQSSLSLSLLVTGCVSIVDGGPSWLEVETNPENVEVSLTKLHNDVTTELVTPFRVELDKGSDYQLVIDTPNYRSEQVFIDRKINGWFWGNILLGGPIGMAIDYANDNMWEHNPTLITLDLQRLSSAPDTLKLNVPVKVFYDDRPTETLFLPIVFRKKIPQHRRMVHCSAEVMANLPDYPNCQ</sequence>
<dbReference type="PROSITE" id="PS51257">
    <property type="entry name" value="PROKAR_LIPOPROTEIN"/>
    <property type="match status" value="1"/>
</dbReference>
<dbReference type="Proteomes" id="UP000500857">
    <property type="component" value="Chromosome"/>
</dbReference>
<evidence type="ECO:0008006" key="3">
    <source>
        <dbReference type="Google" id="ProtNLM"/>
    </source>
</evidence>
<reference evidence="1 2" key="1">
    <citation type="submission" date="2020-04" db="EMBL/GenBank/DDBJ databases">
        <authorList>
            <person name="Basu S."/>
            <person name="Maruthanayagam V."/>
            <person name="Chakraborty S."/>
            <person name="Pramanik A."/>
            <person name="Mukherjee J."/>
            <person name="Brink B."/>
        </authorList>
    </citation>
    <scope>NUCLEOTIDE SEQUENCE [LARGE SCALE GENOMIC DNA]</scope>
    <source>
        <strain evidence="1 2">AP17</strain>
    </source>
</reference>
<dbReference type="EMBL" id="CP051167">
    <property type="protein sequence ID" value="QIZ69703.1"/>
    <property type="molecule type" value="Genomic_DNA"/>
</dbReference>
<dbReference type="RefSeq" id="WP_168567860.1">
    <property type="nucleotide sequence ID" value="NZ_CP051167.1"/>
</dbReference>
<organism evidence="1 2">
    <name type="scientific">Oxynema aestuarii AP17</name>
    <dbReference type="NCBI Taxonomy" id="2064643"/>
    <lineage>
        <taxon>Bacteria</taxon>
        <taxon>Bacillati</taxon>
        <taxon>Cyanobacteriota</taxon>
        <taxon>Cyanophyceae</taxon>
        <taxon>Oscillatoriophycideae</taxon>
        <taxon>Oscillatoriales</taxon>
        <taxon>Oscillatoriaceae</taxon>
        <taxon>Oxynema</taxon>
        <taxon>Oxynema aestuarii</taxon>
    </lineage>
</organism>
<gene>
    <name evidence="1" type="ORF">HCG48_03160</name>
</gene>
<accession>A0A6H1TVC4</accession>
<proteinExistence type="predicted"/>
<dbReference type="AlphaFoldDB" id="A0A6H1TVC4"/>
<evidence type="ECO:0000313" key="1">
    <source>
        <dbReference type="EMBL" id="QIZ69703.1"/>
    </source>
</evidence>
<evidence type="ECO:0000313" key="2">
    <source>
        <dbReference type="Proteomes" id="UP000500857"/>
    </source>
</evidence>